<dbReference type="AlphaFoldDB" id="A0A674P7P7"/>
<evidence type="ECO:0000313" key="3">
    <source>
        <dbReference type="Proteomes" id="UP000005226"/>
    </source>
</evidence>
<dbReference type="GO" id="GO:0007346">
    <property type="term" value="P:regulation of mitotic cell cycle"/>
    <property type="evidence" value="ECO:0007669"/>
    <property type="project" value="TreeGrafter"/>
</dbReference>
<dbReference type="PANTHER" id="PTHR14894:SF0">
    <property type="entry name" value="CDK5 REGULATORY SUBUNIT-ASSOCIATED PROTEIN 3"/>
    <property type="match status" value="1"/>
</dbReference>
<gene>
    <name evidence="2" type="primary">cdk5rap3</name>
</gene>
<comment type="similarity">
    <text evidence="1">Belongs to the CDK5RAP3 family.</text>
</comment>
<name>A0A674P7P7_TAKRU</name>
<organism evidence="2 3">
    <name type="scientific">Takifugu rubripes</name>
    <name type="common">Japanese pufferfish</name>
    <name type="synonym">Fugu rubripes</name>
    <dbReference type="NCBI Taxonomy" id="31033"/>
    <lineage>
        <taxon>Eukaryota</taxon>
        <taxon>Metazoa</taxon>
        <taxon>Chordata</taxon>
        <taxon>Craniata</taxon>
        <taxon>Vertebrata</taxon>
        <taxon>Euteleostomi</taxon>
        <taxon>Actinopterygii</taxon>
        <taxon>Neopterygii</taxon>
        <taxon>Teleostei</taxon>
        <taxon>Neoteleostei</taxon>
        <taxon>Acanthomorphata</taxon>
        <taxon>Eupercaria</taxon>
        <taxon>Tetraodontiformes</taxon>
        <taxon>Tetradontoidea</taxon>
        <taxon>Tetraodontidae</taxon>
        <taxon>Takifugu</taxon>
    </lineage>
</organism>
<dbReference type="GO" id="GO:0012505">
    <property type="term" value="C:endomembrane system"/>
    <property type="evidence" value="ECO:0007669"/>
    <property type="project" value="TreeGrafter"/>
</dbReference>
<keyword evidence="3" id="KW-1185">Reference proteome</keyword>
<dbReference type="InterPro" id="IPR008491">
    <property type="entry name" value="CDK5RAP3"/>
</dbReference>
<dbReference type="Pfam" id="PF05600">
    <property type="entry name" value="CDK5RAP3"/>
    <property type="match status" value="1"/>
</dbReference>
<dbReference type="GeneTree" id="ENSGT00390000000713"/>
<dbReference type="PANTHER" id="PTHR14894">
    <property type="entry name" value="CDK5 REGULATORY SUBUNIT-ASSOCIATED PROTEIN 3"/>
    <property type="match status" value="1"/>
</dbReference>
<reference evidence="2" key="2">
    <citation type="submission" date="2025-08" db="UniProtKB">
        <authorList>
            <consortium name="Ensembl"/>
        </authorList>
    </citation>
    <scope>IDENTIFICATION</scope>
</reference>
<evidence type="ECO:0000256" key="1">
    <source>
        <dbReference type="ARBA" id="ARBA00007478"/>
    </source>
</evidence>
<dbReference type="Proteomes" id="UP000005226">
    <property type="component" value="Chromosome 1"/>
</dbReference>
<dbReference type="Ensembl" id="ENSTRUT00000068018.1">
    <property type="protein sequence ID" value="ENSTRUP00000081704.1"/>
    <property type="gene ID" value="ENSTRUG00000012311.3"/>
</dbReference>
<evidence type="ECO:0000313" key="2">
    <source>
        <dbReference type="Ensembl" id="ENSTRUP00000081704.1"/>
    </source>
</evidence>
<proteinExistence type="inferred from homology"/>
<reference evidence="2 3" key="1">
    <citation type="journal article" date="2011" name="Genome Biol. Evol.">
        <title>Integration of the genetic map and genome assembly of fugu facilitates insights into distinct features of genome evolution in teleosts and mammals.</title>
        <authorList>
            <person name="Kai W."/>
            <person name="Kikuchi K."/>
            <person name="Tohari S."/>
            <person name="Chew A.K."/>
            <person name="Tay A."/>
            <person name="Fujiwara A."/>
            <person name="Hosoya S."/>
            <person name="Suetake H."/>
            <person name="Naruse K."/>
            <person name="Brenner S."/>
            <person name="Suzuki Y."/>
            <person name="Venkatesh B."/>
        </authorList>
    </citation>
    <scope>NUCLEOTIDE SEQUENCE [LARGE SCALE GENOMIC DNA]</scope>
</reference>
<accession>A0A674P7P7</accession>
<sequence>QQNIQNLPIDIQTSKLLDWLVDRRHCNLKWQNAVKNIREKINAAIQDMPENEEIKQLLSGSYIHYFHCLRIVEILKGTESSSKNIFGRYSSQRMKDWQDIVSLYETDNVYLAELASLLIRNVTYEGPALRRQLAKVQQLQQELSRREVECQSSAASMRERYYAACKQYGITGDNVTREIQALVKDLPVVLEGVGKDAMKLEKQIQLYSAFTEFVCGWSEGVLPLLTFVQKRGNTTFYEWRTGKTPTVVEKPVVEEAPADAITEDTVGWIITRNQPTSCLQDTEKDASITGIDWGDSEAPPDKIEIVDAGTDCPEGVAKGEDALTMLENPQSRSQFIDELTELEAFLTQRLSEMGQEEDVVAMSQFQLAPPIILSQSCKKIQEMLSEVQGLLGRLTTHQMQQLFMIQASPRYVERVSDALRQKMKQADILVLKGTRMVEKRQEALEEQARLEPRIDLLAGSETWMKVVCGMS</sequence>
<reference evidence="2" key="3">
    <citation type="submission" date="2025-09" db="UniProtKB">
        <authorList>
            <consortium name="Ensembl"/>
        </authorList>
    </citation>
    <scope>IDENTIFICATION</scope>
</reference>
<protein>
    <submittedName>
        <fullName evidence="2">CDK5 regulatory subunit associated protein 3</fullName>
    </submittedName>
</protein>